<feature type="compositionally biased region" description="Polar residues" evidence="1">
    <location>
        <begin position="173"/>
        <end position="192"/>
    </location>
</feature>
<comment type="caution">
    <text evidence="2">The sequence shown here is derived from an EMBL/GenBank/DDBJ whole genome shotgun (WGS) entry which is preliminary data.</text>
</comment>
<accession>A0A9N9F5G0</accession>
<name>A0A9N9F5G0_FUNMO</name>
<dbReference type="SUPFAM" id="SSF49503">
    <property type="entry name" value="Cupredoxins"/>
    <property type="match status" value="1"/>
</dbReference>
<sequence length="225" mass="24392">MKQNLVKVIILIVETKISYKYGVALLISILIVAVSSQPSPAPEDQPVSITNHVIKVGYMGTGFSQNNFTAGKGDVLYWEWEGELKHSVIESTPETPCVKKEGGFDLGVHKTPFNVSIAVEEKRTYVFFSDVSDDCKNGMYGGINLPQGYVWPEQLTAPPKQIETPNLGPKPTGSMTTMGVNSANAQPTQGSVSDSLEISSSCDLTKPGYNIITGTLVLISFYLLL</sequence>
<dbReference type="InterPro" id="IPR008972">
    <property type="entry name" value="Cupredoxin"/>
</dbReference>
<dbReference type="PANTHER" id="PTHR34883">
    <property type="entry name" value="SERINE-RICH PROTEIN, PUTATIVE-RELATED-RELATED"/>
    <property type="match status" value="1"/>
</dbReference>
<dbReference type="Proteomes" id="UP000789375">
    <property type="component" value="Unassembled WGS sequence"/>
</dbReference>
<proteinExistence type="predicted"/>
<gene>
    <name evidence="2" type="ORF">FMOSSE_LOCUS4502</name>
</gene>
<protein>
    <submittedName>
        <fullName evidence="2">12138_t:CDS:1</fullName>
    </submittedName>
</protein>
<organism evidence="2 3">
    <name type="scientific">Funneliformis mosseae</name>
    <name type="common">Endomycorrhizal fungus</name>
    <name type="synonym">Glomus mosseae</name>
    <dbReference type="NCBI Taxonomy" id="27381"/>
    <lineage>
        <taxon>Eukaryota</taxon>
        <taxon>Fungi</taxon>
        <taxon>Fungi incertae sedis</taxon>
        <taxon>Mucoromycota</taxon>
        <taxon>Glomeromycotina</taxon>
        <taxon>Glomeromycetes</taxon>
        <taxon>Glomerales</taxon>
        <taxon>Glomeraceae</taxon>
        <taxon>Funneliformis</taxon>
    </lineage>
</organism>
<evidence type="ECO:0000256" key="1">
    <source>
        <dbReference type="SAM" id="MobiDB-lite"/>
    </source>
</evidence>
<evidence type="ECO:0000313" key="3">
    <source>
        <dbReference type="Proteomes" id="UP000789375"/>
    </source>
</evidence>
<evidence type="ECO:0000313" key="2">
    <source>
        <dbReference type="EMBL" id="CAG8510317.1"/>
    </source>
</evidence>
<dbReference type="PANTHER" id="PTHR34883:SF15">
    <property type="entry name" value="EXTRACELLULAR SERINE-RICH PROTEIN"/>
    <property type="match status" value="1"/>
</dbReference>
<dbReference type="InterPro" id="IPR052953">
    <property type="entry name" value="Ser-rich/MCO-related"/>
</dbReference>
<keyword evidence="3" id="KW-1185">Reference proteome</keyword>
<reference evidence="2" key="1">
    <citation type="submission" date="2021-06" db="EMBL/GenBank/DDBJ databases">
        <authorList>
            <person name="Kallberg Y."/>
            <person name="Tangrot J."/>
            <person name="Rosling A."/>
        </authorList>
    </citation>
    <scope>NUCLEOTIDE SEQUENCE</scope>
    <source>
        <strain evidence="2">87-6 pot B 2015</strain>
    </source>
</reference>
<dbReference type="Gene3D" id="2.60.40.420">
    <property type="entry name" value="Cupredoxins - blue copper proteins"/>
    <property type="match status" value="1"/>
</dbReference>
<dbReference type="AlphaFoldDB" id="A0A9N9F5G0"/>
<dbReference type="EMBL" id="CAJVPP010000764">
    <property type="protein sequence ID" value="CAG8510317.1"/>
    <property type="molecule type" value="Genomic_DNA"/>
</dbReference>
<feature type="region of interest" description="Disordered" evidence="1">
    <location>
        <begin position="159"/>
        <end position="192"/>
    </location>
</feature>